<dbReference type="EMBL" id="CP118247">
    <property type="protein sequence ID" value="WDR06061.1"/>
    <property type="molecule type" value="Genomic_DNA"/>
</dbReference>
<evidence type="ECO:0000259" key="2">
    <source>
        <dbReference type="Pfam" id="PF01636"/>
    </source>
</evidence>
<dbReference type="Gene3D" id="1.20.1270.170">
    <property type="match status" value="1"/>
</dbReference>
<feature type="domain" description="Aminoglycoside phosphotransferase" evidence="2">
    <location>
        <begin position="35"/>
        <end position="272"/>
    </location>
</feature>
<dbReference type="Gene3D" id="3.30.200.70">
    <property type="match status" value="1"/>
</dbReference>
<organism evidence="3 4">
    <name type="scientific">Devosia rhodophyticola</name>
    <dbReference type="NCBI Taxonomy" id="3026423"/>
    <lineage>
        <taxon>Bacteria</taxon>
        <taxon>Pseudomonadati</taxon>
        <taxon>Pseudomonadota</taxon>
        <taxon>Alphaproteobacteria</taxon>
        <taxon>Hyphomicrobiales</taxon>
        <taxon>Devosiaceae</taxon>
        <taxon>Devosia</taxon>
    </lineage>
</organism>
<dbReference type="Pfam" id="PF01636">
    <property type="entry name" value="APH"/>
    <property type="match status" value="1"/>
</dbReference>
<dbReference type="Proteomes" id="UP001222118">
    <property type="component" value="Chromosome"/>
</dbReference>
<dbReference type="Gene3D" id="1.10.510.10">
    <property type="entry name" value="Transferase(Phosphotransferase) domain 1"/>
    <property type="match status" value="1"/>
</dbReference>
<name>A0ABY7YXT8_9HYPH</name>
<evidence type="ECO:0000313" key="3">
    <source>
        <dbReference type="EMBL" id="WDR06061.1"/>
    </source>
</evidence>
<comment type="similarity">
    <text evidence="1">Belongs to the pseudomonas-type ThrB family.</text>
</comment>
<accession>A0ABY7YXT8</accession>
<protein>
    <submittedName>
        <fullName evidence="3">Phosphotransferase</fullName>
    </submittedName>
</protein>
<evidence type="ECO:0000256" key="1">
    <source>
        <dbReference type="ARBA" id="ARBA00038240"/>
    </source>
</evidence>
<dbReference type="InterPro" id="IPR011009">
    <property type="entry name" value="Kinase-like_dom_sf"/>
</dbReference>
<sequence>MHDSETQPDPSTIQLALTRWPGTHNCSVTLINYSENHTYRIDSPEGPRFTLRLHRPGYQTTAAIKSELAWLTALAADDRLNLARPIIGNDGAYLQELALGAGDNRHAVLFAFAPGRELRADEDLIGLFATLGTYAAIMHDHAENWRQPPDFERQHWSAAHILDADGLWGNWRIAPGVDDTVAKTLHRLDEALRINLARYGTAPHRYGLIHADMRLGNVLADGANITLIDFDDCGFCWFAYEFAAAISFYEAHPMVNQWKAAWLDNYERVRPLERADRNAIDTMILLRRMALLAWIGSHSETGLAQTHMPRFAENTARLAEGYLDQRLVSMA</sequence>
<dbReference type="SUPFAM" id="SSF56112">
    <property type="entry name" value="Protein kinase-like (PK-like)"/>
    <property type="match status" value="1"/>
</dbReference>
<reference evidence="3 4" key="1">
    <citation type="submission" date="2023-02" db="EMBL/GenBank/DDBJ databases">
        <title>Devosia chondri sp. nov., isolated from the phycosphere of marine algae.</title>
        <authorList>
            <person name="Kim J.M."/>
            <person name="Lee J.K."/>
            <person name="Choi B.J."/>
            <person name="Bayburt H."/>
            <person name="Jeon C.O."/>
        </authorList>
    </citation>
    <scope>NUCLEOTIDE SEQUENCE [LARGE SCALE GENOMIC DNA]</scope>
    <source>
        <strain evidence="3 4">G2-5</strain>
    </source>
</reference>
<proteinExistence type="inferred from homology"/>
<dbReference type="InterPro" id="IPR002575">
    <property type="entry name" value="Aminoglycoside_PTrfase"/>
</dbReference>
<keyword evidence="4" id="KW-1185">Reference proteome</keyword>
<dbReference type="PANTHER" id="PTHR21064">
    <property type="entry name" value="AMINOGLYCOSIDE PHOSPHOTRANSFERASE DOMAIN-CONTAINING PROTEIN-RELATED"/>
    <property type="match status" value="1"/>
</dbReference>
<dbReference type="RefSeq" id="WP_282211575.1">
    <property type="nucleotide sequence ID" value="NZ_CP118247.1"/>
</dbReference>
<dbReference type="PANTHER" id="PTHR21064:SF6">
    <property type="entry name" value="AMINOGLYCOSIDE PHOSPHOTRANSFERASE DOMAIN-CONTAINING PROTEIN"/>
    <property type="match status" value="1"/>
</dbReference>
<dbReference type="InterPro" id="IPR050249">
    <property type="entry name" value="Pseudomonas-type_ThrB"/>
</dbReference>
<evidence type="ECO:0000313" key="4">
    <source>
        <dbReference type="Proteomes" id="UP001222118"/>
    </source>
</evidence>
<gene>
    <name evidence="3" type="ORF">PSQ90_00935</name>
</gene>